<sequence>MGGALAVRLAERENIDGAFLVNPSLGSDEIKYKFAELGALLCRI</sequence>
<dbReference type="EMBL" id="JAUSQX010000001">
    <property type="protein sequence ID" value="MDP9805832.1"/>
    <property type="molecule type" value="Genomic_DNA"/>
</dbReference>
<proteinExistence type="predicted"/>
<reference evidence="1 2" key="1">
    <citation type="submission" date="2023-07" db="EMBL/GenBank/DDBJ databases">
        <title>Sequencing the genomes of 1000 actinobacteria strains.</title>
        <authorList>
            <person name="Klenk H.-P."/>
        </authorList>
    </citation>
    <scope>NUCLEOTIDE SEQUENCE [LARGE SCALE GENOMIC DNA]</scope>
    <source>
        <strain evidence="1 2">DSM 17163</strain>
    </source>
</reference>
<evidence type="ECO:0000313" key="2">
    <source>
        <dbReference type="Proteomes" id="UP001243212"/>
    </source>
</evidence>
<organism evidence="1 2">
    <name type="scientific">Trueperella bonasi</name>
    <dbReference type="NCBI Taxonomy" id="312286"/>
    <lineage>
        <taxon>Bacteria</taxon>
        <taxon>Bacillati</taxon>
        <taxon>Actinomycetota</taxon>
        <taxon>Actinomycetes</taxon>
        <taxon>Actinomycetales</taxon>
        <taxon>Actinomycetaceae</taxon>
        <taxon>Trueperella</taxon>
    </lineage>
</organism>
<accession>A0ABT9NEM2</accession>
<name>A0ABT9NEM2_9ACTO</name>
<dbReference type="Proteomes" id="UP001243212">
    <property type="component" value="Unassembled WGS sequence"/>
</dbReference>
<evidence type="ECO:0000313" key="1">
    <source>
        <dbReference type="EMBL" id="MDP9805832.1"/>
    </source>
</evidence>
<gene>
    <name evidence="1" type="ORF">J2S70_000414</name>
</gene>
<comment type="caution">
    <text evidence="1">The sequence shown here is derived from an EMBL/GenBank/DDBJ whole genome shotgun (WGS) entry which is preliminary data.</text>
</comment>
<protein>
    <submittedName>
        <fullName evidence="1">Uncharacterized protein</fullName>
    </submittedName>
</protein>
<keyword evidence="2" id="KW-1185">Reference proteome</keyword>